<comment type="caution">
    <text evidence="2">The sequence shown here is derived from an EMBL/GenBank/DDBJ whole genome shotgun (WGS) entry which is preliminary data.</text>
</comment>
<name>A0A9W4SXF6_9GLOM</name>
<dbReference type="AlphaFoldDB" id="A0A9W4SXF6"/>
<evidence type="ECO:0000313" key="3">
    <source>
        <dbReference type="Proteomes" id="UP001153678"/>
    </source>
</evidence>
<feature type="compositionally biased region" description="Basic residues" evidence="1">
    <location>
        <begin position="369"/>
        <end position="385"/>
    </location>
</feature>
<feature type="region of interest" description="Disordered" evidence="1">
    <location>
        <begin position="337"/>
        <end position="391"/>
    </location>
</feature>
<dbReference type="OrthoDB" id="295274at2759"/>
<accession>A0A9W4SXF6</accession>
<feature type="non-terminal residue" evidence="2">
    <location>
        <position position="1"/>
    </location>
</feature>
<protein>
    <submittedName>
        <fullName evidence="2">15099_t:CDS:1</fullName>
    </submittedName>
</protein>
<evidence type="ECO:0000313" key="2">
    <source>
        <dbReference type="EMBL" id="CAI2185061.1"/>
    </source>
</evidence>
<feature type="compositionally biased region" description="Polar residues" evidence="1">
    <location>
        <begin position="337"/>
        <end position="364"/>
    </location>
</feature>
<proteinExistence type="predicted"/>
<feature type="compositionally biased region" description="Polar residues" evidence="1">
    <location>
        <begin position="153"/>
        <end position="173"/>
    </location>
</feature>
<gene>
    <name evidence="2" type="ORF">FWILDA_LOCUS11888</name>
</gene>
<organism evidence="2 3">
    <name type="scientific">Funneliformis geosporum</name>
    <dbReference type="NCBI Taxonomy" id="1117311"/>
    <lineage>
        <taxon>Eukaryota</taxon>
        <taxon>Fungi</taxon>
        <taxon>Fungi incertae sedis</taxon>
        <taxon>Mucoromycota</taxon>
        <taxon>Glomeromycotina</taxon>
        <taxon>Glomeromycetes</taxon>
        <taxon>Glomerales</taxon>
        <taxon>Glomeraceae</taxon>
        <taxon>Funneliformis</taxon>
    </lineage>
</organism>
<reference evidence="2" key="1">
    <citation type="submission" date="2022-08" db="EMBL/GenBank/DDBJ databases">
        <authorList>
            <person name="Kallberg Y."/>
            <person name="Tangrot J."/>
            <person name="Rosling A."/>
        </authorList>
    </citation>
    <scope>NUCLEOTIDE SEQUENCE</scope>
    <source>
        <strain evidence="2">Wild A</strain>
    </source>
</reference>
<evidence type="ECO:0000256" key="1">
    <source>
        <dbReference type="SAM" id="MobiDB-lite"/>
    </source>
</evidence>
<feature type="compositionally biased region" description="Low complexity" evidence="1">
    <location>
        <begin position="185"/>
        <end position="198"/>
    </location>
</feature>
<keyword evidence="3" id="KW-1185">Reference proteome</keyword>
<dbReference type="Proteomes" id="UP001153678">
    <property type="component" value="Unassembled WGS sequence"/>
</dbReference>
<feature type="region of interest" description="Disordered" evidence="1">
    <location>
        <begin position="153"/>
        <end position="198"/>
    </location>
</feature>
<dbReference type="EMBL" id="CAMKVN010003571">
    <property type="protein sequence ID" value="CAI2185061.1"/>
    <property type="molecule type" value="Genomic_DNA"/>
</dbReference>
<sequence>MESWNVYSQNTHETPSSTWLCPQNNSHGTDWLQPQNNTSIERERNENMDRLFDLKIGNQEDMLNNNVYNNEDFSSFLNSSESVVPVSTSQNTTVPISNATSNRNVINSPTPSLVTDDDQDQLYNIHEQLVQYPIVTSASFIPSNSIANDFQQKQRQIQNPTSTSVSFTHSISDTTEHERQTLNASKRSVSSSPISQSTSPIVVNESQKLVQLSNEREQRANYSMKSTSFYQSDDKQDLYFQEVRQRLFPSMNETVLSAAPRNLDNRDQYLQAKKHDPKQLLLPLTINKPSTDVVTITSPLSSLATDDDEMDICEQTQHRKSNRQSNYQDFQLSISTNDLPMQQPSPASSEYFSSNTKTPPSSHDTTPKEKKRRTSQRKINSKRPAKLHDEA</sequence>